<keyword evidence="4" id="KW-1185">Reference proteome</keyword>
<accession>A0ABQ1HDF2</accession>
<evidence type="ECO:0000256" key="1">
    <source>
        <dbReference type="SAM" id="Coils"/>
    </source>
</evidence>
<evidence type="ECO:0000313" key="3">
    <source>
        <dbReference type="EMBL" id="GGA70647.1"/>
    </source>
</evidence>
<evidence type="ECO:0000259" key="2">
    <source>
        <dbReference type="Pfam" id="PF06791"/>
    </source>
</evidence>
<proteinExistence type="predicted"/>
<keyword evidence="1" id="KW-0175">Coiled coil</keyword>
<comment type="caution">
    <text evidence="3">The sequence shown here is derived from an EMBL/GenBank/DDBJ whole genome shotgun (WGS) entry which is preliminary data.</text>
</comment>
<dbReference type="InterPro" id="IPR009628">
    <property type="entry name" value="Phage_tape_measure_N"/>
</dbReference>
<dbReference type="Pfam" id="PF06791">
    <property type="entry name" value="TMP_2"/>
    <property type="match status" value="1"/>
</dbReference>
<name>A0ABQ1HDF2_9GAMM</name>
<organism evidence="3 4">
    <name type="scientific">Arenimonas soli</name>
    <dbReference type="NCBI Taxonomy" id="2269504"/>
    <lineage>
        <taxon>Bacteria</taxon>
        <taxon>Pseudomonadati</taxon>
        <taxon>Pseudomonadota</taxon>
        <taxon>Gammaproteobacteria</taxon>
        <taxon>Lysobacterales</taxon>
        <taxon>Lysobacteraceae</taxon>
        <taxon>Arenimonas</taxon>
    </lineage>
</organism>
<protein>
    <recommendedName>
        <fullName evidence="2">Bacteriophage tail tape measure N-terminal domain-containing protein</fullName>
    </recommendedName>
</protein>
<reference evidence="4" key="1">
    <citation type="journal article" date="2019" name="Int. J. Syst. Evol. Microbiol.">
        <title>The Global Catalogue of Microorganisms (GCM) 10K type strain sequencing project: providing services to taxonomists for standard genome sequencing and annotation.</title>
        <authorList>
            <consortium name="The Broad Institute Genomics Platform"/>
            <consortium name="The Broad Institute Genome Sequencing Center for Infectious Disease"/>
            <person name="Wu L."/>
            <person name="Ma J."/>
        </authorList>
    </citation>
    <scope>NUCLEOTIDE SEQUENCE [LARGE SCALE GENOMIC DNA]</scope>
    <source>
        <strain evidence="4">CGMCC 1.15905</strain>
    </source>
</reference>
<evidence type="ECO:0000313" key="4">
    <source>
        <dbReference type="Proteomes" id="UP000623419"/>
    </source>
</evidence>
<feature type="coiled-coil region" evidence="1">
    <location>
        <begin position="693"/>
        <end position="745"/>
    </location>
</feature>
<sequence length="1096" mass="115959">MSNRDFTIEMRMRAEFASAQKGLKGIEGNLEKIQGAAAAASAELSKVGTSAESPSGKAYAQASRLTQEAVKAEIGLISELQTRLAAGARSFDDLADTEARLDAAMSRGLITAEEYDDALLQLDKTHKQLENSTDRQQKALDGTVARYDRAGAQLAKLQQDEARLKRAVDEGRISREQYNKAMAGISSQRRAVQSINSQATAVRALNLQTAGAQRNLTQLLTYTATGDWSMAGRQLIQLGNGAGLARIALTGVGAAAGAAAAGIGVVTIAAVKGYLEMRAYERALIATGGAAGKTAGELVDLAQSIGTDDGQFAEAQEALKGLVSSGQIAGDSLAAATAAAVNLSTLTGKSIEDTTRDIIRLSKEPTSFLVEMNKQYRFLTREVYEQVRALEAEGKQAEATQVAYEFLESASAQRVREMREQAGTLEKAWHDVSTAVTGAFGQFKTLMASVGRADPSAQIRLIESELAARNSRTINALGAIPGVGQLANTFRDKRPTRELLEQLKILYAQKQAVEERAIAEGKAAAAQEASVSAAAAIDARILAADKELQKRQEILKLEKEYAALAADDPRRSDGSMETARAAIEARFAVREKAVKEAKDLEEAGKRELDNLWERISLLGLVDEATGKVSETARIYYEVTEGGYKAYSEGTKQALLDAAQLLDSERAKIEMAKEFVAAQLEIAALQGRAGDAEFEAAKKRLLQLKQEAENLGRTEQASSFSQLLGLKQAERDLRQLEATWQQVMGEIQRRQQAIQVQQQSGLLTEAGAQRAIVDLYREQSVVLDALLPKMEAAAIALGNPEAVANVQRMRLELESMAAATDLLSTTIANTFESSFSNSLVSLVTATNSLREAAEQFFLSMARGMAEFIAQEWSQQLAGKLQGFLGSLGGGGEESQGQAAAATAAAASALQIAAGTLSTGATALTAPAAQLGISAGAMTPGAAAISRAAAQLLFAAQAMATANAAGSAGGGGFAGGGFTGPGGKYQVAGTVHRGEYVMPQETVAKYGLGYLQKIHAGEMPVEKFARVPPPAQVRSPQFSFADGGLATGGGMPGVTLRNYTLFDIDDLVQRLAAAPAFEKVVVNKVLDNSGTVRQGLQD</sequence>
<gene>
    <name evidence="3" type="ORF">GCM10011521_05930</name>
</gene>
<dbReference type="Proteomes" id="UP000623419">
    <property type="component" value="Unassembled WGS sequence"/>
</dbReference>
<dbReference type="EMBL" id="BMKC01000001">
    <property type="protein sequence ID" value="GGA70647.1"/>
    <property type="molecule type" value="Genomic_DNA"/>
</dbReference>
<feature type="coiled-coil region" evidence="1">
    <location>
        <begin position="112"/>
        <end position="167"/>
    </location>
</feature>
<feature type="domain" description="Bacteriophage tail tape measure N-terminal" evidence="2">
    <location>
        <begin position="195"/>
        <end position="388"/>
    </location>
</feature>
<dbReference type="RefSeq" id="WP_188661142.1">
    <property type="nucleotide sequence ID" value="NZ_BMKC01000001.1"/>
</dbReference>